<dbReference type="RefSeq" id="WP_317696998.1">
    <property type="nucleotide sequence ID" value="NZ_AP026801.1"/>
</dbReference>
<sequence length="215" mass="25487">MDNQLVTNIDYWYKTDKMPASQRKVLASAIKLFSTQGYDKTSTSSISQDAHVSQAIIFKYFHSKEELLKSILKPIINNVVPVYAEQFLDHLKSIKFNQEEAEDGIYYLFRERFNFMYQNKEVIMILISQALINDDIKNDVIKALNKKQDKLMRLMWLKFKDLTGSKNKEEFKNFVELFVTQVMAYFLQVVKIAPNEKYDFEKDLRRFARNVYLTI</sequence>
<dbReference type="InterPro" id="IPR009057">
    <property type="entry name" value="Homeodomain-like_sf"/>
</dbReference>
<feature type="domain" description="HTH tetR-type" evidence="3">
    <location>
        <begin position="19"/>
        <end position="79"/>
    </location>
</feature>
<dbReference type="SUPFAM" id="SSF46689">
    <property type="entry name" value="Homeodomain-like"/>
    <property type="match status" value="1"/>
</dbReference>
<evidence type="ECO:0000259" key="3">
    <source>
        <dbReference type="PROSITE" id="PS50977"/>
    </source>
</evidence>
<dbReference type="Gene3D" id="1.10.357.10">
    <property type="entry name" value="Tetracycline Repressor, domain 2"/>
    <property type="match status" value="1"/>
</dbReference>
<keyword evidence="5" id="KW-1185">Reference proteome</keyword>
<protein>
    <recommendedName>
        <fullName evidence="3">HTH tetR-type domain-containing protein</fullName>
    </recommendedName>
</protein>
<dbReference type="PANTHER" id="PTHR43479">
    <property type="entry name" value="ACREF/ENVCD OPERON REPRESSOR-RELATED"/>
    <property type="match status" value="1"/>
</dbReference>
<dbReference type="PRINTS" id="PR00455">
    <property type="entry name" value="HTHTETR"/>
</dbReference>
<evidence type="ECO:0000313" key="5">
    <source>
        <dbReference type="Proteomes" id="UP001321804"/>
    </source>
</evidence>
<dbReference type="EMBL" id="AP026801">
    <property type="protein sequence ID" value="BDR55564.1"/>
    <property type="molecule type" value="Genomic_DNA"/>
</dbReference>
<organism evidence="4 5">
    <name type="scientific">Xylocopilactobacillus apis</name>
    <dbReference type="NCBI Taxonomy" id="2932183"/>
    <lineage>
        <taxon>Bacteria</taxon>
        <taxon>Bacillati</taxon>
        <taxon>Bacillota</taxon>
        <taxon>Bacilli</taxon>
        <taxon>Lactobacillales</taxon>
        <taxon>Lactobacillaceae</taxon>
        <taxon>Xylocopilactobacillus</taxon>
    </lineage>
</organism>
<keyword evidence="1 2" id="KW-0238">DNA-binding</keyword>
<dbReference type="PANTHER" id="PTHR43479:SF11">
    <property type="entry name" value="ACREF_ENVCD OPERON REPRESSOR-RELATED"/>
    <property type="match status" value="1"/>
</dbReference>
<feature type="DNA-binding region" description="H-T-H motif" evidence="2">
    <location>
        <begin position="42"/>
        <end position="61"/>
    </location>
</feature>
<evidence type="ECO:0000256" key="1">
    <source>
        <dbReference type="ARBA" id="ARBA00023125"/>
    </source>
</evidence>
<dbReference type="InterPro" id="IPR050624">
    <property type="entry name" value="HTH-type_Tx_Regulator"/>
</dbReference>
<dbReference type="Proteomes" id="UP001321804">
    <property type="component" value="Chromosome"/>
</dbReference>
<dbReference type="PROSITE" id="PS50977">
    <property type="entry name" value="HTH_TETR_2"/>
    <property type="match status" value="1"/>
</dbReference>
<gene>
    <name evidence="4" type="ORF">KIMC2_01260</name>
</gene>
<reference evidence="4 5" key="1">
    <citation type="journal article" date="2023" name="Microbiol. Spectr.">
        <title>Symbiosis of Carpenter Bees with Uncharacterized Lactic Acid Bacteria Showing NAD Auxotrophy.</title>
        <authorList>
            <person name="Kawasaki S."/>
            <person name="Ozawa K."/>
            <person name="Mori T."/>
            <person name="Yamamoto A."/>
            <person name="Ito M."/>
            <person name="Ohkuma M."/>
            <person name="Sakamoto M."/>
            <person name="Matsutani M."/>
        </authorList>
    </citation>
    <scope>NUCLEOTIDE SEQUENCE [LARGE SCALE GENOMIC DNA]</scope>
    <source>
        <strain evidence="4 5">KimC2</strain>
    </source>
</reference>
<accession>A0AAU9DJG8</accession>
<evidence type="ECO:0000313" key="4">
    <source>
        <dbReference type="EMBL" id="BDR55564.1"/>
    </source>
</evidence>
<dbReference type="PROSITE" id="PS01081">
    <property type="entry name" value="HTH_TETR_1"/>
    <property type="match status" value="1"/>
</dbReference>
<evidence type="ECO:0000256" key="2">
    <source>
        <dbReference type="PROSITE-ProRule" id="PRU00335"/>
    </source>
</evidence>
<proteinExistence type="predicted"/>
<dbReference type="AlphaFoldDB" id="A0AAU9DJG8"/>
<name>A0AAU9DJG8_9LACO</name>
<dbReference type="InterPro" id="IPR023772">
    <property type="entry name" value="DNA-bd_HTH_TetR-type_CS"/>
</dbReference>
<dbReference type="KEGG" id="xak:KIMC2_01260"/>
<dbReference type="Pfam" id="PF00440">
    <property type="entry name" value="TetR_N"/>
    <property type="match status" value="1"/>
</dbReference>
<dbReference type="GO" id="GO:0003677">
    <property type="term" value="F:DNA binding"/>
    <property type="evidence" value="ECO:0007669"/>
    <property type="project" value="UniProtKB-UniRule"/>
</dbReference>
<dbReference type="InterPro" id="IPR001647">
    <property type="entry name" value="HTH_TetR"/>
</dbReference>